<sequence>MVPDVGFSSSRFGAKTPPCEGILSSDVPWQRRAVSNMDRKANSTMHPLLVAADHLNRLLSDQFSPQSDKQPALHSPTVTLPTIMINQCLPRGLSTVSAHLGKDIFMVAGLLLVIGGSLYSSVRATMQARRMGIRTHRERLAWDRNPMFSRTSPNTSCSVRFGLLASPLPHELQILEILGFYYWLHKLLKER</sequence>
<evidence type="ECO:0000313" key="4">
    <source>
        <dbReference type="WBParaSite" id="ECPE_0001149101-mRNA-1"/>
    </source>
</evidence>
<keyword evidence="1" id="KW-0812">Transmembrane</keyword>
<evidence type="ECO:0000313" key="3">
    <source>
        <dbReference type="Proteomes" id="UP000272942"/>
    </source>
</evidence>
<dbReference type="OrthoDB" id="5963193at2759"/>
<name>A0A183AWX1_9TREM</name>
<dbReference type="AlphaFoldDB" id="A0A183AWX1"/>
<dbReference type="EMBL" id="UZAN01050868">
    <property type="protein sequence ID" value="VDP88521.1"/>
    <property type="molecule type" value="Genomic_DNA"/>
</dbReference>
<evidence type="ECO:0000313" key="2">
    <source>
        <dbReference type="EMBL" id="VDP88521.1"/>
    </source>
</evidence>
<feature type="transmembrane region" description="Helical" evidence="1">
    <location>
        <begin position="104"/>
        <end position="122"/>
    </location>
</feature>
<keyword evidence="1" id="KW-0472">Membrane</keyword>
<evidence type="ECO:0000256" key="1">
    <source>
        <dbReference type="SAM" id="Phobius"/>
    </source>
</evidence>
<dbReference type="Proteomes" id="UP000272942">
    <property type="component" value="Unassembled WGS sequence"/>
</dbReference>
<accession>A0A183AWX1</accession>
<dbReference type="WBParaSite" id="ECPE_0001149101-mRNA-1">
    <property type="protein sequence ID" value="ECPE_0001149101-mRNA-1"/>
    <property type="gene ID" value="ECPE_0001149101"/>
</dbReference>
<gene>
    <name evidence="2" type="ORF">ECPE_LOCUS11456</name>
</gene>
<reference evidence="2 3" key="2">
    <citation type="submission" date="2018-11" db="EMBL/GenBank/DDBJ databases">
        <authorList>
            <consortium name="Pathogen Informatics"/>
        </authorList>
    </citation>
    <scope>NUCLEOTIDE SEQUENCE [LARGE SCALE GENOMIC DNA]</scope>
    <source>
        <strain evidence="2 3">Egypt</strain>
    </source>
</reference>
<reference evidence="4" key="1">
    <citation type="submission" date="2016-06" db="UniProtKB">
        <authorList>
            <consortium name="WormBaseParasite"/>
        </authorList>
    </citation>
    <scope>IDENTIFICATION</scope>
</reference>
<proteinExistence type="predicted"/>
<keyword evidence="1" id="KW-1133">Transmembrane helix</keyword>
<keyword evidence="3" id="KW-1185">Reference proteome</keyword>
<protein>
    <submittedName>
        <fullName evidence="4">Transmembrane protein</fullName>
    </submittedName>
</protein>
<organism evidence="4">
    <name type="scientific">Echinostoma caproni</name>
    <dbReference type="NCBI Taxonomy" id="27848"/>
    <lineage>
        <taxon>Eukaryota</taxon>
        <taxon>Metazoa</taxon>
        <taxon>Spiralia</taxon>
        <taxon>Lophotrochozoa</taxon>
        <taxon>Platyhelminthes</taxon>
        <taxon>Trematoda</taxon>
        <taxon>Digenea</taxon>
        <taxon>Plagiorchiida</taxon>
        <taxon>Echinostomata</taxon>
        <taxon>Echinostomatoidea</taxon>
        <taxon>Echinostomatidae</taxon>
        <taxon>Echinostoma</taxon>
    </lineage>
</organism>